<organism evidence="2 3">
    <name type="scientific">Microdochium trichocladiopsis</name>
    <dbReference type="NCBI Taxonomy" id="1682393"/>
    <lineage>
        <taxon>Eukaryota</taxon>
        <taxon>Fungi</taxon>
        <taxon>Dikarya</taxon>
        <taxon>Ascomycota</taxon>
        <taxon>Pezizomycotina</taxon>
        <taxon>Sordariomycetes</taxon>
        <taxon>Xylariomycetidae</taxon>
        <taxon>Xylariales</taxon>
        <taxon>Microdochiaceae</taxon>
        <taxon>Microdochium</taxon>
    </lineage>
</organism>
<dbReference type="EMBL" id="JAGTJQ010000019">
    <property type="protein sequence ID" value="KAH7009246.1"/>
    <property type="molecule type" value="Genomic_DNA"/>
</dbReference>
<dbReference type="RefSeq" id="XP_046003907.1">
    <property type="nucleotide sequence ID" value="XM_046156101.1"/>
</dbReference>
<evidence type="ECO:0000313" key="2">
    <source>
        <dbReference type="EMBL" id="KAH7009246.1"/>
    </source>
</evidence>
<feature type="region of interest" description="Disordered" evidence="1">
    <location>
        <begin position="66"/>
        <end position="90"/>
    </location>
</feature>
<dbReference type="Proteomes" id="UP000756346">
    <property type="component" value="Unassembled WGS sequence"/>
</dbReference>
<dbReference type="InterPro" id="IPR022698">
    <property type="entry name" value="OrsD"/>
</dbReference>
<name>A0A9P8XPM5_9PEZI</name>
<dbReference type="AlphaFoldDB" id="A0A9P8XPM5"/>
<proteinExistence type="predicted"/>
<dbReference type="GeneID" id="70185647"/>
<gene>
    <name evidence="2" type="ORF">B0I36DRAFT_342675</name>
</gene>
<keyword evidence="3" id="KW-1185">Reference proteome</keyword>
<comment type="caution">
    <text evidence="2">The sequence shown here is derived from an EMBL/GenBank/DDBJ whole genome shotgun (WGS) entry which is preliminary data.</text>
</comment>
<reference evidence="2" key="1">
    <citation type="journal article" date="2021" name="Nat. Commun.">
        <title>Genetic determinants of endophytism in the Arabidopsis root mycobiome.</title>
        <authorList>
            <person name="Mesny F."/>
            <person name="Miyauchi S."/>
            <person name="Thiergart T."/>
            <person name="Pickel B."/>
            <person name="Atanasova L."/>
            <person name="Karlsson M."/>
            <person name="Huettel B."/>
            <person name="Barry K.W."/>
            <person name="Haridas S."/>
            <person name="Chen C."/>
            <person name="Bauer D."/>
            <person name="Andreopoulos W."/>
            <person name="Pangilinan J."/>
            <person name="LaButti K."/>
            <person name="Riley R."/>
            <person name="Lipzen A."/>
            <person name="Clum A."/>
            <person name="Drula E."/>
            <person name="Henrissat B."/>
            <person name="Kohler A."/>
            <person name="Grigoriev I.V."/>
            <person name="Martin F.M."/>
            <person name="Hacquard S."/>
        </authorList>
    </citation>
    <scope>NUCLEOTIDE SEQUENCE</scope>
    <source>
        <strain evidence="2">MPI-CAGE-CH-0230</strain>
    </source>
</reference>
<evidence type="ECO:0000256" key="1">
    <source>
        <dbReference type="SAM" id="MobiDB-lite"/>
    </source>
</evidence>
<evidence type="ECO:0000313" key="3">
    <source>
        <dbReference type="Proteomes" id="UP000756346"/>
    </source>
</evidence>
<sequence length="112" mass="12053">MEDHHNNAGAPPSEINVYLREESRVLICSVCKAGIQPGPGIESHFRRRHGAKGAVLQRIRERATTAAATAGRLADPQTAETPADGTSPVPELRVQAGFSCTVCRFLTTNEMV</sequence>
<accession>A0A9P8XPM5</accession>
<dbReference type="OrthoDB" id="3522001at2759"/>
<dbReference type="Pfam" id="PF12013">
    <property type="entry name" value="OrsD"/>
    <property type="match status" value="1"/>
</dbReference>
<feature type="non-terminal residue" evidence="2">
    <location>
        <position position="112"/>
    </location>
</feature>
<protein>
    <submittedName>
        <fullName evidence="2">Uncharacterized protein</fullName>
    </submittedName>
</protein>